<keyword evidence="9" id="KW-1185">Reference proteome</keyword>
<feature type="compositionally biased region" description="Basic and acidic residues" evidence="6">
    <location>
        <begin position="331"/>
        <end position="363"/>
    </location>
</feature>
<dbReference type="EMBL" id="JAAZSQ010000001">
    <property type="protein sequence ID" value="NKX53043.1"/>
    <property type="molecule type" value="Genomic_DNA"/>
</dbReference>
<evidence type="ECO:0000256" key="3">
    <source>
        <dbReference type="ARBA" id="ARBA00022692"/>
    </source>
</evidence>
<protein>
    <submittedName>
        <fullName evidence="8">YihY/virulence factor BrkB family protein</fullName>
    </submittedName>
</protein>
<feature type="transmembrane region" description="Helical" evidence="7">
    <location>
        <begin position="212"/>
        <end position="235"/>
    </location>
</feature>
<evidence type="ECO:0000256" key="5">
    <source>
        <dbReference type="ARBA" id="ARBA00023136"/>
    </source>
</evidence>
<evidence type="ECO:0000256" key="4">
    <source>
        <dbReference type="ARBA" id="ARBA00022989"/>
    </source>
</evidence>
<organism evidence="8 9">
    <name type="scientific">Arthrobacter mobilis</name>
    <dbReference type="NCBI Taxonomy" id="2724944"/>
    <lineage>
        <taxon>Bacteria</taxon>
        <taxon>Bacillati</taxon>
        <taxon>Actinomycetota</taxon>
        <taxon>Actinomycetes</taxon>
        <taxon>Micrococcales</taxon>
        <taxon>Micrococcaceae</taxon>
        <taxon>Arthrobacter</taxon>
    </lineage>
</organism>
<evidence type="ECO:0000256" key="2">
    <source>
        <dbReference type="ARBA" id="ARBA00022475"/>
    </source>
</evidence>
<feature type="transmembrane region" description="Helical" evidence="7">
    <location>
        <begin position="247"/>
        <end position="270"/>
    </location>
</feature>
<feature type="compositionally biased region" description="Polar residues" evidence="6">
    <location>
        <begin position="1"/>
        <end position="22"/>
    </location>
</feature>
<name>A0A7X6HBD9_9MICC</name>
<keyword evidence="5 7" id="KW-0472">Membrane</keyword>
<dbReference type="PANTHER" id="PTHR30213:SF0">
    <property type="entry name" value="UPF0761 MEMBRANE PROTEIN YIHY"/>
    <property type="match status" value="1"/>
</dbReference>
<comment type="subcellular location">
    <subcellularLocation>
        <location evidence="1">Cell membrane</location>
        <topology evidence="1">Multi-pass membrane protein</topology>
    </subcellularLocation>
</comment>
<gene>
    <name evidence="8" type="ORF">HGG74_00540</name>
</gene>
<keyword evidence="2" id="KW-1003">Cell membrane</keyword>
<evidence type="ECO:0000256" key="6">
    <source>
        <dbReference type="SAM" id="MobiDB-lite"/>
    </source>
</evidence>
<sequence length="363" mass="39485">MPSSNHPASTNNPGDDTTTTRNAPDPEDSRKPDSPAEVKKPSWKYVLKRTIREFSRDQCTDLAAALTYFGVLSLFPALLALVSLLGVVGQAEQTTQIMLQVVEGVASPEVVNTLRQPIQRLTNVPTAGLALIVGLAGAIWSASGYVGAFGRAMNRIYEVEEGRPFWKLRPVTLLVTVVMLVMAAIAAILLIVSGPLAEAIGNAVGLGGPAVAIWNIAKWPALVAFAILMIAVLYYATPNVKQPKFRWMSMGSAIALVVLALATAGFFFYVSNFGNYNRTYGAIGGVIVLLLWLWIANMSLLFGAEFDAEMERGRQLQAGIEAEDSIQLPARDTKASDKRLEKEKEDIHHGRRLREGHGRPDRE</sequence>
<accession>A0A7X6HBD9</accession>
<dbReference type="Pfam" id="PF03631">
    <property type="entry name" value="Virul_fac_BrkB"/>
    <property type="match status" value="1"/>
</dbReference>
<dbReference type="Proteomes" id="UP000544090">
    <property type="component" value="Unassembled WGS sequence"/>
</dbReference>
<evidence type="ECO:0000256" key="1">
    <source>
        <dbReference type="ARBA" id="ARBA00004651"/>
    </source>
</evidence>
<evidence type="ECO:0000313" key="8">
    <source>
        <dbReference type="EMBL" id="NKX53043.1"/>
    </source>
</evidence>
<feature type="region of interest" description="Disordered" evidence="6">
    <location>
        <begin position="1"/>
        <end position="39"/>
    </location>
</feature>
<keyword evidence="3 7" id="KW-0812">Transmembrane</keyword>
<feature type="region of interest" description="Disordered" evidence="6">
    <location>
        <begin position="321"/>
        <end position="363"/>
    </location>
</feature>
<dbReference type="InterPro" id="IPR017039">
    <property type="entry name" value="Virul_fac_BrkB"/>
</dbReference>
<reference evidence="8 9" key="1">
    <citation type="submission" date="2020-04" db="EMBL/GenBank/DDBJ databases">
        <title>Arthrobacter sp. nov.</title>
        <authorList>
            <person name="Liu S."/>
        </authorList>
    </citation>
    <scope>NUCLEOTIDE SEQUENCE [LARGE SCALE GENOMIC DNA]</scope>
    <source>
        <strain evidence="8 9">E918</strain>
    </source>
</reference>
<feature type="transmembrane region" description="Helical" evidence="7">
    <location>
        <begin position="62"/>
        <end position="88"/>
    </location>
</feature>
<feature type="transmembrane region" description="Helical" evidence="7">
    <location>
        <begin position="127"/>
        <end position="150"/>
    </location>
</feature>
<dbReference type="AlphaFoldDB" id="A0A7X6HBD9"/>
<feature type="transmembrane region" description="Helical" evidence="7">
    <location>
        <begin position="282"/>
        <end position="304"/>
    </location>
</feature>
<feature type="transmembrane region" description="Helical" evidence="7">
    <location>
        <begin position="171"/>
        <end position="192"/>
    </location>
</feature>
<dbReference type="NCBIfam" id="TIGR00765">
    <property type="entry name" value="yihY_not_rbn"/>
    <property type="match status" value="1"/>
</dbReference>
<feature type="compositionally biased region" description="Basic and acidic residues" evidence="6">
    <location>
        <begin position="27"/>
        <end position="39"/>
    </location>
</feature>
<dbReference type="PANTHER" id="PTHR30213">
    <property type="entry name" value="INNER MEMBRANE PROTEIN YHJD"/>
    <property type="match status" value="1"/>
</dbReference>
<evidence type="ECO:0000313" key="9">
    <source>
        <dbReference type="Proteomes" id="UP000544090"/>
    </source>
</evidence>
<comment type="caution">
    <text evidence="8">The sequence shown here is derived from an EMBL/GenBank/DDBJ whole genome shotgun (WGS) entry which is preliminary data.</text>
</comment>
<dbReference type="GO" id="GO:0005886">
    <property type="term" value="C:plasma membrane"/>
    <property type="evidence" value="ECO:0007669"/>
    <property type="project" value="UniProtKB-SubCell"/>
</dbReference>
<dbReference type="RefSeq" id="WP_168484400.1">
    <property type="nucleotide sequence ID" value="NZ_JAAZSQ010000001.1"/>
</dbReference>
<keyword evidence="4 7" id="KW-1133">Transmembrane helix</keyword>
<proteinExistence type="predicted"/>
<dbReference type="PIRSF" id="PIRSF035875">
    <property type="entry name" value="RNase_BN"/>
    <property type="match status" value="1"/>
</dbReference>
<evidence type="ECO:0000256" key="7">
    <source>
        <dbReference type="SAM" id="Phobius"/>
    </source>
</evidence>